<dbReference type="GO" id="GO:0008094">
    <property type="term" value="F:ATP-dependent activity, acting on DNA"/>
    <property type="evidence" value="ECO:0007669"/>
    <property type="project" value="TreeGrafter"/>
</dbReference>
<proteinExistence type="predicted"/>
<keyword evidence="2" id="KW-0378">Hydrolase</keyword>
<evidence type="ECO:0000256" key="2">
    <source>
        <dbReference type="ARBA" id="ARBA00022801"/>
    </source>
</evidence>
<protein>
    <recommendedName>
        <fullName evidence="5">Helicase C-terminal domain-containing protein</fullName>
    </recommendedName>
</protein>
<evidence type="ECO:0000256" key="4">
    <source>
        <dbReference type="SAM" id="MobiDB-lite"/>
    </source>
</evidence>
<dbReference type="GO" id="GO:0006281">
    <property type="term" value="P:DNA repair"/>
    <property type="evidence" value="ECO:0007669"/>
    <property type="project" value="TreeGrafter"/>
</dbReference>
<dbReference type="GO" id="GO:0005524">
    <property type="term" value="F:ATP binding"/>
    <property type="evidence" value="ECO:0007669"/>
    <property type="project" value="UniProtKB-KW"/>
</dbReference>
<dbReference type="EMBL" id="HBFC01002896">
    <property type="protein sequence ID" value="CAD8698836.1"/>
    <property type="molecule type" value="Transcribed_RNA"/>
</dbReference>
<dbReference type="InterPro" id="IPR049730">
    <property type="entry name" value="SNF2/RAD54-like_C"/>
</dbReference>
<dbReference type="Pfam" id="PF00271">
    <property type="entry name" value="Helicase_C"/>
    <property type="match status" value="1"/>
</dbReference>
<evidence type="ECO:0000256" key="3">
    <source>
        <dbReference type="ARBA" id="ARBA00022840"/>
    </source>
</evidence>
<sequence length="341" mass="37696">MLGFEMRWFENQAPGKTGILHSHRGLEMFLLHCACRHVADGSAPGDSSVGQKNLVLDALVQRTIEVQLSDRERAEYARIERQLIVLRKAAHAKQRDHVTIIEVLRRPLSGCPEESNSRFGQGYTWQVTPDERQAKFPFDTKLRVLVENLVDMRVRDPSGKCLVFSQYEKSLKVLAALLASQHFQTRIIGASVSVEKRQQALDLFQTDPPTTILLLTSRSGAVGLTLTAATHVFILEPNMNPAVEAQAIGRAYRMGQTSAVSVYRMVVKGTVEERIQKLLERRSQAQAPTAGLGPEQDTRDKDNVAGVTEAAMGASHIRSAGTRAFTPEEVAFLVGQRATLA</sequence>
<evidence type="ECO:0000256" key="1">
    <source>
        <dbReference type="ARBA" id="ARBA00022741"/>
    </source>
</evidence>
<evidence type="ECO:0000259" key="5">
    <source>
        <dbReference type="PROSITE" id="PS51194"/>
    </source>
</evidence>
<gene>
    <name evidence="6" type="ORF">MANT1106_LOCUS1517</name>
</gene>
<evidence type="ECO:0000313" key="6">
    <source>
        <dbReference type="EMBL" id="CAD8698836.1"/>
    </source>
</evidence>
<dbReference type="SMART" id="SM00490">
    <property type="entry name" value="HELICc"/>
    <property type="match status" value="1"/>
</dbReference>
<feature type="region of interest" description="Disordered" evidence="4">
    <location>
        <begin position="280"/>
        <end position="300"/>
    </location>
</feature>
<dbReference type="GO" id="GO:0005634">
    <property type="term" value="C:nucleus"/>
    <property type="evidence" value="ECO:0007669"/>
    <property type="project" value="TreeGrafter"/>
</dbReference>
<feature type="domain" description="Helicase C-terminal" evidence="5">
    <location>
        <begin position="141"/>
        <end position="304"/>
    </location>
</feature>
<dbReference type="GO" id="GO:0016787">
    <property type="term" value="F:hydrolase activity"/>
    <property type="evidence" value="ECO:0007669"/>
    <property type="project" value="UniProtKB-KW"/>
</dbReference>
<reference evidence="6" key="1">
    <citation type="submission" date="2021-01" db="EMBL/GenBank/DDBJ databases">
        <authorList>
            <person name="Corre E."/>
            <person name="Pelletier E."/>
            <person name="Niang G."/>
            <person name="Scheremetjew M."/>
            <person name="Finn R."/>
            <person name="Kale V."/>
            <person name="Holt S."/>
            <person name="Cochrane G."/>
            <person name="Meng A."/>
            <person name="Brown T."/>
            <person name="Cohen L."/>
        </authorList>
    </citation>
    <scope>NUCLEOTIDE SEQUENCE</scope>
    <source>
        <strain evidence="6">SL-175</strain>
    </source>
</reference>
<accession>A0A7S0S8C9</accession>
<dbReference type="InterPro" id="IPR027417">
    <property type="entry name" value="P-loop_NTPase"/>
</dbReference>
<dbReference type="CDD" id="cd18793">
    <property type="entry name" value="SF2_C_SNF"/>
    <property type="match status" value="1"/>
</dbReference>
<dbReference type="AlphaFoldDB" id="A0A7S0S8C9"/>
<dbReference type="PANTHER" id="PTHR45626">
    <property type="entry name" value="TRANSCRIPTION TERMINATION FACTOR 2-RELATED"/>
    <property type="match status" value="1"/>
</dbReference>
<dbReference type="PANTHER" id="PTHR45626:SF38">
    <property type="entry name" value="DEAD-BOX PROTEIN"/>
    <property type="match status" value="1"/>
</dbReference>
<name>A0A7S0S8C9_9CHLO</name>
<dbReference type="PROSITE" id="PS51194">
    <property type="entry name" value="HELICASE_CTER"/>
    <property type="match status" value="1"/>
</dbReference>
<organism evidence="6">
    <name type="scientific">Mantoniella antarctica</name>
    <dbReference type="NCBI Taxonomy" id="81844"/>
    <lineage>
        <taxon>Eukaryota</taxon>
        <taxon>Viridiplantae</taxon>
        <taxon>Chlorophyta</taxon>
        <taxon>Mamiellophyceae</taxon>
        <taxon>Mamiellales</taxon>
        <taxon>Mamiellaceae</taxon>
        <taxon>Mantoniella</taxon>
    </lineage>
</organism>
<dbReference type="InterPro" id="IPR001650">
    <property type="entry name" value="Helicase_C-like"/>
</dbReference>
<dbReference type="InterPro" id="IPR050628">
    <property type="entry name" value="SNF2_RAD54_helicase_TF"/>
</dbReference>
<dbReference type="SUPFAM" id="SSF52540">
    <property type="entry name" value="P-loop containing nucleoside triphosphate hydrolases"/>
    <property type="match status" value="1"/>
</dbReference>
<keyword evidence="3" id="KW-0067">ATP-binding</keyword>
<dbReference type="Gene3D" id="3.40.50.300">
    <property type="entry name" value="P-loop containing nucleotide triphosphate hydrolases"/>
    <property type="match status" value="1"/>
</dbReference>
<keyword evidence="1" id="KW-0547">Nucleotide-binding</keyword>